<gene>
    <name evidence="17" type="ORF">CDL15_Pgr014340</name>
    <name evidence="18" type="ORF">CRG98_024512</name>
</gene>
<keyword evidence="8 15" id="KW-1133">Transmembrane helix</keyword>
<evidence type="ECO:0000313" key="19">
    <source>
        <dbReference type="Proteomes" id="UP000197138"/>
    </source>
</evidence>
<evidence type="ECO:0000256" key="12">
    <source>
        <dbReference type="ARBA" id="ARBA00023149"/>
    </source>
</evidence>
<evidence type="ECO:0000256" key="4">
    <source>
        <dbReference type="ARBA" id="ARBA00022535"/>
    </source>
</evidence>
<dbReference type="InterPro" id="IPR005821">
    <property type="entry name" value="Ion_trans_dom"/>
</dbReference>
<dbReference type="STRING" id="22663.A0A218WCS4"/>
<evidence type="ECO:0000256" key="7">
    <source>
        <dbReference type="ARBA" id="ARBA00022860"/>
    </source>
</evidence>
<feature type="transmembrane region" description="Helical" evidence="15">
    <location>
        <begin position="222"/>
        <end position="242"/>
    </location>
</feature>
<dbReference type="SMART" id="SM00100">
    <property type="entry name" value="cNMP"/>
    <property type="match status" value="1"/>
</dbReference>
<feature type="domain" description="Cyclic nucleotide-binding" evidence="16">
    <location>
        <begin position="453"/>
        <end position="583"/>
    </location>
</feature>
<keyword evidence="9" id="KW-0142">cGMP-binding</keyword>
<accession>A0A218WCS4</accession>
<dbReference type="SUPFAM" id="SSF81324">
    <property type="entry name" value="Voltage-gated potassium channels"/>
    <property type="match status" value="1"/>
</dbReference>
<evidence type="ECO:0000256" key="6">
    <source>
        <dbReference type="ARBA" id="ARBA00022692"/>
    </source>
</evidence>
<keyword evidence="11 15" id="KW-0472">Membrane</keyword>
<keyword evidence="12" id="KW-0114">cAMP</keyword>
<keyword evidence="6 15" id="KW-0812">Transmembrane</keyword>
<evidence type="ECO:0000256" key="9">
    <source>
        <dbReference type="ARBA" id="ARBA00022992"/>
    </source>
</evidence>
<evidence type="ECO:0000256" key="10">
    <source>
        <dbReference type="ARBA" id="ARBA00023065"/>
    </source>
</evidence>
<dbReference type="OrthoDB" id="421226at2759"/>
<dbReference type="PROSITE" id="PS50042">
    <property type="entry name" value="CNMP_BINDING_3"/>
    <property type="match status" value="1"/>
</dbReference>
<dbReference type="GeneID" id="116215388"/>
<feature type="transmembrane region" description="Helical" evidence="15">
    <location>
        <begin position="54"/>
        <end position="72"/>
    </location>
</feature>
<evidence type="ECO:0000259" key="16">
    <source>
        <dbReference type="PROSITE" id="PS50042"/>
    </source>
</evidence>
<dbReference type="Pfam" id="PF00520">
    <property type="entry name" value="Ion_trans"/>
    <property type="match status" value="1"/>
</dbReference>
<dbReference type="GO" id="GO:0005216">
    <property type="term" value="F:monoatomic ion channel activity"/>
    <property type="evidence" value="ECO:0007669"/>
    <property type="project" value="InterPro"/>
</dbReference>
<dbReference type="PANTHER" id="PTHR45651">
    <property type="entry name" value="CYCLIC NUCLEOTIDE-GATED ION CHANNEL 15-RELATED-RELATED"/>
    <property type="match status" value="1"/>
</dbReference>
<evidence type="ECO:0000256" key="11">
    <source>
        <dbReference type="ARBA" id="ARBA00023136"/>
    </source>
</evidence>
<evidence type="ECO:0000256" key="14">
    <source>
        <dbReference type="ARBA" id="ARBA00023303"/>
    </source>
</evidence>
<dbReference type="EMBL" id="PGOL01001723">
    <property type="protein sequence ID" value="PKI55221.1"/>
    <property type="molecule type" value="Genomic_DNA"/>
</dbReference>
<dbReference type="GO" id="GO:0030552">
    <property type="term" value="F:cAMP binding"/>
    <property type="evidence" value="ECO:0007669"/>
    <property type="project" value="UniProtKB-KW"/>
</dbReference>
<dbReference type="Gene3D" id="1.10.287.70">
    <property type="match status" value="1"/>
</dbReference>
<sequence length="717" mass="82694">MNRIIHTSTLKLRELQRRRHHTRLRLRPSDTAAAAASSLHTLWHYKILEPDSDIVILWNHIFLLTCLVALFIDPLYFFLPVIGGPACLKTDTHLKILVTVFRTITDLFYLLHMIMKFRTAFIAPNSRVFGRGELVMDAKEIAHRYMRSDFVIDLAATLPLPQIVNWLVIPATKSSRADQSNNTLALIVLIQYIPRMFLIFPLHQKIVKNTGVFAKTAWTGAAYNLVLYMLASHVFGASWYVLSIGRQFKCWKTECDKENVISCLPSFLDCDTMNQPERQYWLNLTHVLENCDPRNKAIKFKFGMFEDAFTNQVASSRFIVKYLYCLWWGLKNLSSYGQNLDTTIYLGETLFAIFICIMGLILFSLLIGNMQTYLQSIMVRVEEWRVKRKDMEEWMRHRQLPPALQERVRRFVQYKWLTTRGVNEESILELLPLDLRREIQRHLCLDLVRRVPFFSQMDDQLLDAICGRLVSSLSTQGTYIMREGDPVNEMLFIIRGHLESSTTDGGRSGFFNSIILRPGDFCGEELLTWALMPNPSLNLPSSTMTVRALSEVEAFALRAEDLKYVANQFKRLHSKKLQHAFRYYSHQWRTWAACFIQAAWRRFVKRKLVKELTRQESLYYGGNPNGNGSYYIYDEGLPDGRYEDAVTGDGLSSEDNTNYAQQLGATILASKFAANTKKGIIEKVQTINAAASSLRMPKLFKPDEPDFTAAHPDDDDV</sequence>
<feature type="transmembrane region" description="Helical" evidence="15">
    <location>
        <begin position="183"/>
        <end position="202"/>
    </location>
</feature>
<dbReference type="Proteomes" id="UP000233551">
    <property type="component" value="Unassembled WGS sequence"/>
</dbReference>
<feature type="transmembrane region" description="Helical" evidence="15">
    <location>
        <begin position="92"/>
        <end position="111"/>
    </location>
</feature>
<evidence type="ECO:0000313" key="20">
    <source>
        <dbReference type="Proteomes" id="UP000233551"/>
    </source>
</evidence>
<reference evidence="19" key="1">
    <citation type="journal article" date="2017" name="Plant J.">
        <title>The pomegranate (Punica granatum L.) genome and the genomics of punicalagin biosynthesis.</title>
        <authorList>
            <person name="Qin G."/>
            <person name="Xu C."/>
            <person name="Ming R."/>
            <person name="Tang H."/>
            <person name="Guyot R."/>
            <person name="Kramer E.M."/>
            <person name="Hu Y."/>
            <person name="Yi X."/>
            <person name="Qi Y."/>
            <person name="Xu X."/>
            <person name="Gao Z."/>
            <person name="Pan H."/>
            <person name="Jian J."/>
            <person name="Tian Y."/>
            <person name="Yue Z."/>
            <person name="Xu Y."/>
        </authorList>
    </citation>
    <scope>NUCLEOTIDE SEQUENCE [LARGE SCALE GENOMIC DNA]</scope>
    <source>
        <strain evidence="19">cv. Dabenzi</strain>
    </source>
</reference>
<keyword evidence="14" id="KW-0407">Ion channel</keyword>
<dbReference type="EMBL" id="MTKT01004609">
    <property type="protein sequence ID" value="OWM70667.1"/>
    <property type="molecule type" value="Genomic_DNA"/>
</dbReference>
<dbReference type="Proteomes" id="UP000197138">
    <property type="component" value="Unassembled WGS sequence"/>
</dbReference>
<dbReference type="AlphaFoldDB" id="A0A218WCS4"/>
<name>A0A218WCS4_PUNGR</name>
<dbReference type="Gene3D" id="2.60.120.10">
    <property type="entry name" value="Jelly Rolls"/>
    <property type="match status" value="1"/>
</dbReference>
<evidence type="ECO:0000313" key="18">
    <source>
        <dbReference type="EMBL" id="PKI55221.1"/>
    </source>
</evidence>
<keyword evidence="13" id="KW-1071">Ligand-gated ion channel</keyword>
<reference evidence="18 20" key="3">
    <citation type="submission" date="2017-11" db="EMBL/GenBank/DDBJ databases">
        <title>De-novo sequencing of pomegranate (Punica granatum L.) genome.</title>
        <authorList>
            <person name="Akparov Z."/>
            <person name="Amiraslanov A."/>
            <person name="Hajiyeva S."/>
            <person name="Abbasov M."/>
            <person name="Kaur K."/>
            <person name="Hamwieh A."/>
            <person name="Solovyev V."/>
            <person name="Salamov A."/>
            <person name="Braich B."/>
            <person name="Kosarev P."/>
            <person name="Mahmoud A."/>
            <person name="Hajiyev E."/>
            <person name="Babayeva S."/>
            <person name="Izzatullayeva V."/>
            <person name="Mammadov A."/>
            <person name="Mammadov A."/>
            <person name="Sharifova S."/>
            <person name="Ojaghi J."/>
            <person name="Eynullazada K."/>
            <person name="Bayramov B."/>
            <person name="Abdulazimova A."/>
            <person name="Shahmuradov I."/>
        </authorList>
    </citation>
    <scope>NUCLEOTIDE SEQUENCE [LARGE SCALE GENOMIC DNA]</scope>
    <source>
        <strain evidence="18">AG2017</strain>
        <strain evidence="20">cv. AG2017</strain>
        <tissue evidence="18">Leaf</tissue>
    </source>
</reference>
<dbReference type="PANTHER" id="PTHR45651:SF39">
    <property type="entry name" value="CYCLIC NUCLEOTIDE-GATED ION CHANNEL 18"/>
    <property type="match status" value="1"/>
</dbReference>
<organism evidence="17 19">
    <name type="scientific">Punica granatum</name>
    <name type="common">Pomegranate</name>
    <dbReference type="NCBI Taxonomy" id="22663"/>
    <lineage>
        <taxon>Eukaryota</taxon>
        <taxon>Viridiplantae</taxon>
        <taxon>Streptophyta</taxon>
        <taxon>Embryophyta</taxon>
        <taxon>Tracheophyta</taxon>
        <taxon>Spermatophyta</taxon>
        <taxon>Magnoliopsida</taxon>
        <taxon>eudicotyledons</taxon>
        <taxon>Gunneridae</taxon>
        <taxon>Pentapetalae</taxon>
        <taxon>rosids</taxon>
        <taxon>malvids</taxon>
        <taxon>Myrtales</taxon>
        <taxon>Lythraceae</taxon>
        <taxon>Punica</taxon>
    </lineage>
</organism>
<keyword evidence="10" id="KW-0406">Ion transport</keyword>
<dbReference type="Pfam" id="PF00027">
    <property type="entry name" value="cNMP_binding"/>
    <property type="match status" value="1"/>
</dbReference>
<dbReference type="SUPFAM" id="SSF51206">
    <property type="entry name" value="cAMP-binding domain-like"/>
    <property type="match status" value="1"/>
</dbReference>
<dbReference type="GO" id="GO:0012505">
    <property type="term" value="C:endomembrane system"/>
    <property type="evidence" value="ECO:0007669"/>
    <property type="project" value="UniProtKB-SubCell"/>
</dbReference>
<dbReference type="InterPro" id="IPR018490">
    <property type="entry name" value="cNMP-bd_dom_sf"/>
</dbReference>
<dbReference type="CDD" id="cd23767">
    <property type="entry name" value="IQCD"/>
    <property type="match status" value="1"/>
</dbReference>
<feature type="transmembrane region" description="Helical" evidence="15">
    <location>
        <begin position="350"/>
        <end position="368"/>
    </location>
</feature>
<dbReference type="FunFam" id="2.60.120.10:FF:000024">
    <property type="entry name" value="Cyclic nucleotide-gated ion channel 1"/>
    <property type="match status" value="1"/>
</dbReference>
<dbReference type="CDD" id="cd00038">
    <property type="entry name" value="CAP_ED"/>
    <property type="match status" value="1"/>
</dbReference>
<keyword evidence="20" id="KW-1185">Reference proteome</keyword>
<dbReference type="InterPro" id="IPR014710">
    <property type="entry name" value="RmlC-like_jellyroll"/>
</dbReference>
<dbReference type="GO" id="GO:0030553">
    <property type="term" value="F:cGMP binding"/>
    <property type="evidence" value="ECO:0007669"/>
    <property type="project" value="UniProtKB-KW"/>
</dbReference>
<comment type="subcellular location">
    <subcellularLocation>
        <location evidence="1">Endomembrane system</location>
        <topology evidence="1">Multi-pass membrane protein</topology>
    </subcellularLocation>
</comment>
<evidence type="ECO:0000256" key="15">
    <source>
        <dbReference type="SAM" id="Phobius"/>
    </source>
</evidence>
<keyword evidence="4" id="KW-0140">cGMP</keyword>
<comment type="similarity">
    <text evidence="2">Belongs to the cyclic nucleotide-gated cation channel (TC 1.A.1.5) family.</text>
</comment>
<keyword evidence="9" id="KW-0547">Nucleotide-binding</keyword>
<keyword evidence="3" id="KW-0813">Transport</keyword>
<proteinExistence type="inferred from homology"/>
<evidence type="ECO:0000256" key="5">
    <source>
        <dbReference type="ARBA" id="ARBA00022566"/>
    </source>
</evidence>
<dbReference type="Gene3D" id="1.10.287.630">
    <property type="entry name" value="Helix hairpin bin"/>
    <property type="match status" value="1"/>
</dbReference>
<evidence type="ECO:0000256" key="2">
    <source>
        <dbReference type="ARBA" id="ARBA00010486"/>
    </source>
</evidence>
<evidence type="ECO:0000256" key="3">
    <source>
        <dbReference type="ARBA" id="ARBA00022448"/>
    </source>
</evidence>
<keyword evidence="5" id="KW-0116">cAMP-binding</keyword>
<protein>
    <recommendedName>
        <fullName evidence="16">Cyclic nucleotide-binding domain-containing protein</fullName>
    </recommendedName>
</protein>
<evidence type="ECO:0000256" key="8">
    <source>
        <dbReference type="ARBA" id="ARBA00022989"/>
    </source>
</evidence>
<dbReference type="GO" id="GO:0005516">
    <property type="term" value="F:calmodulin binding"/>
    <property type="evidence" value="ECO:0007669"/>
    <property type="project" value="UniProtKB-KW"/>
</dbReference>
<keyword evidence="7" id="KW-0112">Calmodulin-binding</keyword>
<reference evidence="17" key="2">
    <citation type="submission" date="2017-06" db="EMBL/GenBank/DDBJ databases">
        <title>The pomegranate genome and the genomics of punicalagin biosynthesis.</title>
        <authorList>
            <person name="Xu C."/>
        </authorList>
    </citation>
    <scope>NUCLEOTIDE SEQUENCE [LARGE SCALE GENOMIC DNA]</scope>
    <source>
        <tissue evidence="17">Fresh leaf</tissue>
    </source>
</reference>
<evidence type="ECO:0000256" key="1">
    <source>
        <dbReference type="ARBA" id="ARBA00004127"/>
    </source>
</evidence>
<comment type="caution">
    <text evidence="17">The sequence shown here is derived from an EMBL/GenBank/DDBJ whole genome shotgun (WGS) entry which is preliminary data.</text>
</comment>
<evidence type="ECO:0000256" key="13">
    <source>
        <dbReference type="ARBA" id="ARBA00023286"/>
    </source>
</evidence>
<dbReference type="GO" id="GO:0016020">
    <property type="term" value="C:membrane"/>
    <property type="evidence" value="ECO:0007669"/>
    <property type="project" value="InterPro"/>
</dbReference>
<evidence type="ECO:0000313" key="17">
    <source>
        <dbReference type="EMBL" id="OWM70667.1"/>
    </source>
</evidence>
<dbReference type="PROSITE" id="PS50096">
    <property type="entry name" value="IQ"/>
    <property type="match status" value="1"/>
</dbReference>
<dbReference type="InterPro" id="IPR000595">
    <property type="entry name" value="cNMP-bd_dom"/>
</dbReference>